<dbReference type="EMBL" id="HACG01012905">
    <property type="protein sequence ID" value="CEK59770.1"/>
    <property type="molecule type" value="Transcribed_RNA"/>
</dbReference>
<evidence type="ECO:0000313" key="1">
    <source>
        <dbReference type="EMBL" id="CEK59770.1"/>
    </source>
</evidence>
<protein>
    <submittedName>
        <fullName evidence="1">Uncharacterized protein</fullName>
    </submittedName>
</protein>
<name>A0A0B6YWA4_9EUPU</name>
<dbReference type="AlphaFoldDB" id="A0A0B6YWA4"/>
<reference evidence="1" key="1">
    <citation type="submission" date="2014-12" db="EMBL/GenBank/DDBJ databases">
        <title>Insight into the proteome of Arion vulgaris.</title>
        <authorList>
            <person name="Aradska J."/>
            <person name="Bulat T."/>
            <person name="Smidak R."/>
            <person name="Sarate P."/>
            <person name="Gangsoo J."/>
            <person name="Sialana F."/>
            <person name="Bilban M."/>
            <person name="Lubec G."/>
        </authorList>
    </citation>
    <scope>NUCLEOTIDE SEQUENCE</scope>
    <source>
        <tissue evidence="1">Skin</tissue>
    </source>
</reference>
<accession>A0A0B6YWA4</accession>
<sequence>FSEEKRLRDFVGKREESSTLNENKLGDLLGKQYDNDGIDSELVGERFQLTTTGDETLSNVKRLRGFVGKRSYNPDIDASIIDKRPRQFVGRR</sequence>
<gene>
    <name evidence="1" type="primary">ORF37372</name>
</gene>
<feature type="non-terminal residue" evidence="1">
    <location>
        <position position="1"/>
    </location>
</feature>
<organism evidence="1">
    <name type="scientific">Arion vulgaris</name>
    <dbReference type="NCBI Taxonomy" id="1028688"/>
    <lineage>
        <taxon>Eukaryota</taxon>
        <taxon>Metazoa</taxon>
        <taxon>Spiralia</taxon>
        <taxon>Lophotrochozoa</taxon>
        <taxon>Mollusca</taxon>
        <taxon>Gastropoda</taxon>
        <taxon>Heterobranchia</taxon>
        <taxon>Euthyneura</taxon>
        <taxon>Panpulmonata</taxon>
        <taxon>Eupulmonata</taxon>
        <taxon>Stylommatophora</taxon>
        <taxon>Helicina</taxon>
        <taxon>Arionoidea</taxon>
        <taxon>Arionidae</taxon>
        <taxon>Arion</taxon>
    </lineage>
</organism>
<proteinExistence type="predicted"/>